<dbReference type="InterPro" id="IPR020568">
    <property type="entry name" value="Ribosomal_Su5_D2-typ_SF"/>
</dbReference>
<dbReference type="NCBIfam" id="TIGR00131">
    <property type="entry name" value="gal_kin"/>
    <property type="match status" value="1"/>
</dbReference>
<dbReference type="GO" id="GO:0005524">
    <property type="term" value="F:ATP binding"/>
    <property type="evidence" value="ECO:0007669"/>
    <property type="project" value="UniProtKB-UniRule"/>
</dbReference>
<dbReference type="FunFam" id="3.30.230.10:FF:000017">
    <property type="entry name" value="Galactokinase"/>
    <property type="match status" value="1"/>
</dbReference>
<keyword evidence="10 11" id="KW-0119">Carbohydrate metabolism</keyword>
<dbReference type="InterPro" id="IPR006206">
    <property type="entry name" value="Mevalonate/galactokinase"/>
</dbReference>
<evidence type="ECO:0000256" key="12">
    <source>
        <dbReference type="NCBIfam" id="TIGR00131"/>
    </source>
</evidence>
<comment type="subcellular location">
    <subcellularLocation>
        <location evidence="11">Cytoplasm</location>
    </subcellularLocation>
</comment>
<keyword evidence="9 11" id="KW-0299">Galactose metabolism</keyword>
<feature type="domain" description="GHMP kinase N-terminal" evidence="13">
    <location>
        <begin position="98"/>
        <end position="187"/>
    </location>
</feature>
<dbReference type="OrthoDB" id="250531at2"/>
<gene>
    <name evidence="11" type="primary">galK</name>
    <name evidence="16" type="ORF">CYJ57_01460</name>
</gene>
<accession>A0A2I1K4I4</accession>
<dbReference type="InterPro" id="IPR006204">
    <property type="entry name" value="GHMP_kinase_N_dom"/>
</dbReference>
<sequence length="401" mass="44995">MKDEQQVLNQLQETFETQFQSSGEAFYFSPGRVNLIGEHIDYNGGYVFPCAITMGTYGLVKLREDRTIRCYSMNLSDAGVIEFSLDDLSYQASHNWVNYVKGVITYFNEITDQSVDRGFDLVVWGNIPNGAGLSSSASLELLIGVMLNDLFNQTVDRLDLVRIGQRVENDYLGLQTGIMDQFAIGMGEAEAALYLNVNTLDYERVLAEFGDYVILIMNTNKRRELTSSKYNQRRQECEQALQELQQAVPIENLCDLSWDEWSNYSSLIKDPVIRSRARHAISENERTQQAKMALTQRDLATFGQLLNHSHQSLRDDYDVTGPELDAMVEAAWAQPAVLGARMTGAGMGGCAIALVDHHYLAETIEQIESAYYQATGLHGDYYTAQVGDGTKKVCQNNERGS</sequence>
<evidence type="ECO:0000256" key="5">
    <source>
        <dbReference type="ARBA" id="ARBA00022741"/>
    </source>
</evidence>
<dbReference type="InterPro" id="IPR019539">
    <property type="entry name" value="GalKase_N"/>
</dbReference>
<dbReference type="GO" id="GO:0004335">
    <property type="term" value="F:galactokinase activity"/>
    <property type="evidence" value="ECO:0007669"/>
    <property type="project" value="UniProtKB-UniRule"/>
</dbReference>
<dbReference type="Proteomes" id="UP000234384">
    <property type="component" value="Unassembled WGS sequence"/>
</dbReference>
<feature type="binding site" evidence="11">
    <location>
        <position position="168"/>
    </location>
    <ligand>
        <name>Mg(2+)</name>
        <dbReference type="ChEBI" id="CHEBI:18420"/>
    </ligand>
</feature>
<evidence type="ECO:0000256" key="8">
    <source>
        <dbReference type="ARBA" id="ARBA00022842"/>
    </source>
</evidence>
<reference evidence="16 17" key="1">
    <citation type="submission" date="2017-12" db="EMBL/GenBank/DDBJ databases">
        <title>Phylogenetic diversity of female urinary microbiome.</title>
        <authorList>
            <person name="Thomas-White K."/>
            <person name="Wolfe A.J."/>
        </authorList>
    </citation>
    <scope>NUCLEOTIDE SEQUENCE [LARGE SCALE GENOMIC DNA]</scope>
    <source>
        <strain evidence="16 17">UMB0898</strain>
    </source>
</reference>
<keyword evidence="5 11" id="KW-0547">Nucleotide-binding</keyword>
<feature type="domain" description="GHMP kinase C-terminal" evidence="14">
    <location>
        <begin position="293"/>
        <end position="371"/>
    </location>
</feature>
<protein>
    <recommendedName>
        <fullName evidence="11 12">Galactokinase</fullName>
        <ecNumber evidence="11 12">2.7.1.6</ecNumber>
    </recommendedName>
    <alternativeName>
        <fullName evidence="11">Galactose kinase</fullName>
    </alternativeName>
</protein>
<dbReference type="InterPro" id="IPR019741">
    <property type="entry name" value="Galactokinase_CS"/>
</dbReference>
<dbReference type="InterPro" id="IPR000705">
    <property type="entry name" value="Galactokinase"/>
</dbReference>
<feature type="binding site" evidence="11">
    <location>
        <begin position="130"/>
        <end position="136"/>
    </location>
    <ligand>
        <name>ATP</name>
        <dbReference type="ChEBI" id="CHEBI:30616"/>
    </ligand>
</feature>
<evidence type="ECO:0000256" key="10">
    <source>
        <dbReference type="ARBA" id="ARBA00023277"/>
    </source>
</evidence>
<dbReference type="PANTHER" id="PTHR10457">
    <property type="entry name" value="MEVALONATE KINASE/GALACTOKINASE"/>
    <property type="match status" value="1"/>
</dbReference>
<dbReference type="Gene3D" id="3.30.230.10">
    <property type="match status" value="1"/>
</dbReference>
<dbReference type="AlphaFoldDB" id="A0A2I1K4I4"/>
<keyword evidence="6 11" id="KW-0418">Kinase</keyword>
<dbReference type="PIRSF" id="PIRSF000530">
    <property type="entry name" value="Galactokinase"/>
    <property type="match status" value="1"/>
</dbReference>
<dbReference type="RefSeq" id="WP_101953782.1">
    <property type="nucleotide sequence ID" value="NZ_PKHE01000002.1"/>
</dbReference>
<feature type="binding site" evidence="11">
    <location>
        <position position="230"/>
    </location>
    <ligand>
        <name>substrate</name>
    </ligand>
</feature>
<comment type="similarity">
    <text evidence="1 11">Belongs to the GHMP kinase family. GalK subfamily.</text>
</comment>
<dbReference type="PROSITE" id="PS00627">
    <property type="entry name" value="GHMP_KINASES_ATP"/>
    <property type="match status" value="1"/>
</dbReference>
<dbReference type="InterPro" id="IPR014721">
    <property type="entry name" value="Ribsml_uS5_D2-typ_fold_subgr"/>
</dbReference>
<evidence type="ECO:0000256" key="7">
    <source>
        <dbReference type="ARBA" id="ARBA00022840"/>
    </source>
</evidence>
<dbReference type="SUPFAM" id="SSF54211">
    <property type="entry name" value="Ribosomal protein S5 domain 2-like"/>
    <property type="match status" value="1"/>
</dbReference>
<keyword evidence="4 11" id="KW-0479">Metal-binding</keyword>
<dbReference type="InterPro" id="IPR006203">
    <property type="entry name" value="GHMP_knse_ATP-bd_CS"/>
</dbReference>
<evidence type="ECO:0000259" key="14">
    <source>
        <dbReference type="Pfam" id="PF08544"/>
    </source>
</evidence>
<keyword evidence="8 11" id="KW-0460">Magnesium</keyword>
<evidence type="ECO:0000313" key="17">
    <source>
        <dbReference type="Proteomes" id="UP000234384"/>
    </source>
</evidence>
<dbReference type="PANTHER" id="PTHR10457:SF7">
    <property type="entry name" value="GALACTOKINASE-RELATED"/>
    <property type="match status" value="1"/>
</dbReference>
<dbReference type="GO" id="GO:0005829">
    <property type="term" value="C:cytosol"/>
    <property type="evidence" value="ECO:0007669"/>
    <property type="project" value="TreeGrafter"/>
</dbReference>
<dbReference type="Pfam" id="PF08544">
    <property type="entry name" value="GHMP_kinases_C"/>
    <property type="match status" value="1"/>
</dbReference>
<organism evidence="16 17">
    <name type="scientific">Falseniella ignava</name>
    <dbReference type="NCBI Taxonomy" id="137730"/>
    <lineage>
        <taxon>Bacteria</taxon>
        <taxon>Bacillati</taxon>
        <taxon>Bacillota</taxon>
        <taxon>Bacilli</taxon>
        <taxon>Lactobacillales</taxon>
        <taxon>Aerococcaceae</taxon>
        <taxon>Falseniella</taxon>
    </lineage>
</organism>
<dbReference type="GO" id="GO:0006012">
    <property type="term" value="P:galactose metabolic process"/>
    <property type="evidence" value="ECO:0007669"/>
    <property type="project" value="UniProtKB-UniRule"/>
</dbReference>
<evidence type="ECO:0000256" key="3">
    <source>
        <dbReference type="ARBA" id="ARBA00022679"/>
    </source>
</evidence>
<proteinExistence type="inferred from homology"/>
<feature type="site" description="Transition state stabilizer" evidence="11">
    <location>
        <position position="32"/>
    </location>
</feature>
<dbReference type="PRINTS" id="PR00959">
    <property type="entry name" value="MEVGALKINASE"/>
</dbReference>
<comment type="function">
    <text evidence="11">Catalyzes the transfer of the gamma-phosphate of ATP to D-galactose to form alpha-D-galactose-1-phosphate (Gal-1-P).</text>
</comment>
<comment type="catalytic activity">
    <reaction evidence="11">
        <text>alpha-D-galactose + ATP = alpha-D-galactose 1-phosphate + ADP + H(+)</text>
        <dbReference type="Rhea" id="RHEA:13553"/>
        <dbReference type="ChEBI" id="CHEBI:15378"/>
        <dbReference type="ChEBI" id="CHEBI:28061"/>
        <dbReference type="ChEBI" id="CHEBI:30616"/>
        <dbReference type="ChEBI" id="CHEBI:58336"/>
        <dbReference type="ChEBI" id="CHEBI:456216"/>
        <dbReference type="EC" id="2.7.1.6"/>
    </reaction>
</comment>
<feature type="binding site" evidence="11">
    <location>
        <position position="72"/>
    </location>
    <ligand>
        <name>ATP</name>
        <dbReference type="ChEBI" id="CHEBI:30616"/>
    </ligand>
</feature>
<evidence type="ECO:0000259" key="13">
    <source>
        <dbReference type="Pfam" id="PF00288"/>
    </source>
</evidence>
<evidence type="ECO:0000256" key="6">
    <source>
        <dbReference type="ARBA" id="ARBA00022777"/>
    </source>
</evidence>
<dbReference type="SUPFAM" id="SSF55060">
    <property type="entry name" value="GHMP Kinase, C-terminal domain"/>
    <property type="match status" value="1"/>
</dbReference>
<dbReference type="UniPathway" id="UPA00214"/>
<name>A0A2I1K4I4_9LACT</name>
<evidence type="ECO:0000256" key="1">
    <source>
        <dbReference type="ARBA" id="ARBA00006566"/>
    </source>
</evidence>
<dbReference type="FunFam" id="3.30.70.890:FF:000001">
    <property type="entry name" value="Galactokinase"/>
    <property type="match status" value="1"/>
</dbReference>
<dbReference type="HAMAP" id="MF_00246">
    <property type="entry name" value="Galactokinase"/>
    <property type="match status" value="1"/>
</dbReference>
<dbReference type="Gene3D" id="3.30.70.890">
    <property type="entry name" value="GHMP kinase, C-terminal domain"/>
    <property type="match status" value="1"/>
</dbReference>
<dbReference type="EMBL" id="PKHE01000002">
    <property type="protein sequence ID" value="PKY90556.1"/>
    <property type="molecule type" value="Genomic_DNA"/>
</dbReference>
<feature type="domain" description="Galactokinase N-terminal" evidence="15">
    <location>
        <begin position="13"/>
        <end position="61"/>
    </location>
</feature>
<evidence type="ECO:0000256" key="2">
    <source>
        <dbReference type="ARBA" id="ARBA00022490"/>
    </source>
</evidence>
<evidence type="ECO:0000259" key="15">
    <source>
        <dbReference type="Pfam" id="PF10509"/>
    </source>
</evidence>
<comment type="caution">
    <text evidence="16">The sequence shown here is derived from an EMBL/GenBank/DDBJ whole genome shotgun (WGS) entry which is preliminary data.</text>
</comment>
<dbReference type="Pfam" id="PF10509">
    <property type="entry name" value="GalKase_gal_bdg"/>
    <property type="match status" value="1"/>
</dbReference>
<evidence type="ECO:0000313" key="16">
    <source>
        <dbReference type="EMBL" id="PKY90556.1"/>
    </source>
</evidence>
<evidence type="ECO:0000256" key="9">
    <source>
        <dbReference type="ARBA" id="ARBA00023144"/>
    </source>
</evidence>
<dbReference type="GO" id="GO:0000287">
    <property type="term" value="F:magnesium ion binding"/>
    <property type="evidence" value="ECO:0007669"/>
    <property type="project" value="UniProtKB-UniRule"/>
</dbReference>
<comment type="pathway">
    <text evidence="11">Carbohydrate metabolism; galactose metabolism.</text>
</comment>
<dbReference type="Pfam" id="PF00288">
    <property type="entry name" value="GHMP_kinases_N"/>
    <property type="match status" value="1"/>
</dbReference>
<feature type="binding site" evidence="11">
    <location>
        <begin position="38"/>
        <end position="41"/>
    </location>
    <ligand>
        <name>substrate</name>
    </ligand>
</feature>
<dbReference type="InterPro" id="IPR013750">
    <property type="entry name" value="GHMP_kinase_C_dom"/>
</dbReference>
<dbReference type="NCBIfam" id="NF003705">
    <property type="entry name" value="PRK05322.1"/>
    <property type="match status" value="1"/>
</dbReference>
<feature type="active site" description="Proton acceptor" evidence="11">
    <location>
        <position position="180"/>
    </location>
</feature>
<dbReference type="PRINTS" id="PR00473">
    <property type="entry name" value="GALCTOKINASE"/>
</dbReference>
<feature type="binding site" evidence="11">
    <location>
        <position position="136"/>
    </location>
    <ligand>
        <name>Mg(2+)</name>
        <dbReference type="ChEBI" id="CHEBI:18420"/>
    </ligand>
</feature>
<keyword evidence="2 11" id="KW-0963">Cytoplasm</keyword>
<dbReference type="EC" id="2.7.1.6" evidence="11 12"/>
<dbReference type="PROSITE" id="PS00106">
    <property type="entry name" value="GALACTOKINASE"/>
    <property type="match status" value="1"/>
</dbReference>
<keyword evidence="3 11" id="KW-0808">Transferase</keyword>
<evidence type="ECO:0000256" key="11">
    <source>
        <dbReference type="HAMAP-Rule" id="MF_00246"/>
    </source>
</evidence>
<keyword evidence="7 11" id="KW-0067">ATP-binding</keyword>
<dbReference type="InterPro" id="IPR036554">
    <property type="entry name" value="GHMP_kinase_C_sf"/>
</dbReference>
<evidence type="ECO:0000256" key="4">
    <source>
        <dbReference type="ARBA" id="ARBA00022723"/>
    </source>
</evidence>
<dbReference type="InterPro" id="IPR022963">
    <property type="entry name" value="Galactokinase_bac"/>
</dbReference>